<keyword evidence="4" id="KW-1185">Reference proteome</keyword>
<accession>A0ABX8X1P8</accession>
<dbReference type="RefSeq" id="WP_220610505.1">
    <property type="nucleotide sequence ID" value="NZ_CP080598.1"/>
</dbReference>
<evidence type="ECO:0008006" key="5">
    <source>
        <dbReference type="Google" id="ProtNLM"/>
    </source>
</evidence>
<feature type="region of interest" description="Disordered" evidence="1">
    <location>
        <begin position="22"/>
        <end position="86"/>
    </location>
</feature>
<dbReference type="Proteomes" id="UP000826540">
    <property type="component" value="Chromosome"/>
</dbReference>
<organism evidence="3 4">
    <name type="scientific">Sphaerospermopsis torques-reginae ITEP-024</name>
    <dbReference type="NCBI Taxonomy" id="984208"/>
    <lineage>
        <taxon>Bacteria</taxon>
        <taxon>Bacillati</taxon>
        <taxon>Cyanobacteriota</taxon>
        <taxon>Cyanophyceae</taxon>
        <taxon>Nostocales</taxon>
        <taxon>Aphanizomenonaceae</taxon>
        <taxon>Sphaerospermopsis</taxon>
        <taxon>Sphaerospermopsis torques-reginae</taxon>
    </lineage>
</organism>
<evidence type="ECO:0000256" key="1">
    <source>
        <dbReference type="SAM" id="MobiDB-lite"/>
    </source>
</evidence>
<evidence type="ECO:0000313" key="4">
    <source>
        <dbReference type="Proteomes" id="UP000826540"/>
    </source>
</evidence>
<dbReference type="PROSITE" id="PS51257">
    <property type="entry name" value="PROKAR_LIPOPROTEIN"/>
    <property type="match status" value="1"/>
</dbReference>
<reference evidence="3 4" key="1">
    <citation type="journal article" date="2022" name="J. Am. Chem. Soc.">
        <title>Biosynthesis of Guanitoxin Enables Global Environmental Detection in Freshwater Cyanobacteria.</title>
        <authorList>
            <person name="Lima S.T."/>
            <person name="Fallon T.R."/>
            <person name="Cordoza J.L."/>
            <person name="Chekan J.R."/>
            <person name="Delbaje E."/>
            <person name="Hopiavuori A.R."/>
            <person name="Alvarenga D.O."/>
            <person name="Wood S.M."/>
            <person name="Luhavaya H."/>
            <person name="Baumgartner J.T."/>
            <person name="Dorr F.A."/>
            <person name="Etchegaray A."/>
            <person name="Pinto E."/>
            <person name="McKinnie S.M.K."/>
            <person name="Fiore M.F."/>
            <person name="Moore B.S."/>
        </authorList>
    </citation>
    <scope>NUCLEOTIDE SEQUENCE [LARGE SCALE GENOMIC DNA]</scope>
    <source>
        <strain evidence="3 4">ITEP-024</strain>
    </source>
</reference>
<name>A0ABX8X1P8_9CYAN</name>
<gene>
    <name evidence="3" type="ORF">K2F26_04425</name>
</gene>
<dbReference type="EMBL" id="CP080598">
    <property type="protein sequence ID" value="QYX32633.1"/>
    <property type="molecule type" value="Genomic_DNA"/>
</dbReference>
<feature type="compositionally biased region" description="Polar residues" evidence="1">
    <location>
        <begin position="73"/>
        <end position="86"/>
    </location>
</feature>
<protein>
    <recommendedName>
        <fullName evidence="5">Lipoprotein</fullName>
    </recommendedName>
</protein>
<sequence>MKKLITIITLILSCISLVSCNNTPTDTTNTNNPTTANSTNNTVESQPENSPTSETEKEDQTETETDKPEKIKSTPQTVSKTNIKNKSPQVGTVKELVNGDLMCYVTLVNEKGGENQFGASFDICAEEGKFLNKKVRASFTVESVNDCESAEPCGKTRQESIITKMEVLEDKTTTKTETKPQANKTQTISNGEWTITIGNGDSWTGVNNTGNLTYKGCDTKSNCIELTGGKVSCRDGKCVTGWRNGDYVYIIEQPITENGNADSTLIVRKGDQEILKATGLK</sequence>
<evidence type="ECO:0000256" key="2">
    <source>
        <dbReference type="SAM" id="SignalP"/>
    </source>
</evidence>
<proteinExistence type="predicted"/>
<feature type="compositionally biased region" description="Low complexity" evidence="1">
    <location>
        <begin position="22"/>
        <end position="42"/>
    </location>
</feature>
<feature type="compositionally biased region" description="Basic and acidic residues" evidence="1">
    <location>
        <begin position="54"/>
        <end position="72"/>
    </location>
</feature>
<feature type="signal peptide" evidence="2">
    <location>
        <begin position="1"/>
        <end position="21"/>
    </location>
</feature>
<keyword evidence="2" id="KW-0732">Signal</keyword>
<evidence type="ECO:0000313" key="3">
    <source>
        <dbReference type="EMBL" id="QYX32633.1"/>
    </source>
</evidence>
<feature type="chain" id="PRO_5047270981" description="Lipoprotein" evidence="2">
    <location>
        <begin position="22"/>
        <end position="281"/>
    </location>
</feature>